<dbReference type="Proteomes" id="UP000677180">
    <property type="component" value="Chromosome"/>
</dbReference>
<protein>
    <submittedName>
        <fullName evidence="3">Relaxase domain-containing protein</fullName>
    </submittedName>
</protein>
<evidence type="ECO:0000313" key="3">
    <source>
        <dbReference type="EMBL" id="QUC12749.1"/>
    </source>
</evidence>
<dbReference type="Pfam" id="PF08751">
    <property type="entry name" value="TrwC"/>
    <property type="match status" value="1"/>
</dbReference>
<feature type="compositionally biased region" description="Basic and acidic residues" evidence="1">
    <location>
        <begin position="72"/>
        <end position="83"/>
    </location>
</feature>
<feature type="region of interest" description="Disordered" evidence="1">
    <location>
        <begin position="218"/>
        <end position="240"/>
    </location>
</feature>
<feature type="compositionally biased region" description="Polar residues" evidence="1">
    <location>
        <begin position="86"/>
        <end position="96"/>
    </location>
</feature>
<name>A0AB37IBA9_9ACTN</name>
<accession>A0AB37IBA9</accession>
<evidence type="ECO:0000259" key="2">
    <source>
        <dbReference type="Pfam" id="PF08751"/>
    </source>
</evidence>
<proteinExistence type="predicted"/>
<reference evidence="3" key="1">
    <citation type="submission" date="2021-03" db="EMBL/GenBank/DDBJ databases">
        <title>Human Oral Microbial Genomes.</title>
        <authorList>
            <person name="Johnston C.D."/>
            <person name="Chen T."/>
            <person name="Dewhirst F.E."/>
        </authorList>
    </citation>
    <scope>NUCLEOTIDE SEQUENCE</scope>
    <source>
        <strain evidence="3">F0714</strain>
    </source>
</reference>
<dbReference type="InterPro" id="IPR014862">
    <property type="entry name" value="TrwC"/>
</dbReference>
<feature type="domain" description="TrwC relaxase" evidence="2">
    <location>
        <begin position="102"/>
        <end position="182"/>
    </location>
</feature>
<sequence length="240" mass="26031">MWPLATDDATAPARTDRPRPAARSPATGARAPHRTESASCRRRSPERASDQPVADAAGATRTCRPRASVRRPLWDPRPHELLRHPSISTLPGQPQRKSCRRSHKYLLRTVAAGDGDRSLSTPPTRYYAEAGTPPGRWLGSGVTALGNGELTPGARVSETQLQLLVGMGRKPFTGDRRGAPIRVRGAPSALIMSTHRRWRRSPAGHSSRVCSTPLEHAEKIPGGIRQDHPSFLPGLPNVGM</sequence>
<feature type="region of interest" description="Disordered" evidence="1">
    <location>
        <begin position="1"/>
        <end position="100"/>
    </location>
</feature>
<gene>
    <name evidence="3" type="ORF">J5A53_13815</name>
</gene>
<dbReference type="AlphaFoldDB" id="A0AB37IBA9"/>
<feature type="compositionally biased region" description="Low complexity" evidence="1">
    <location>
        <begin position="1"/>
        <end position="13"/>
    </location>
</feature>
<dbReference type="EMBL" id="CP072385">
    <property type="protein sequence ID" value="QUC12749.1"/>
    <property type="molecule type" value="Genomic_DNA"/>
</dbReference>
<evidence type="ECO:0000313" key="4">
    <source>
        <dbReference type="Proteomes" id="UP000677180"/>
    </source>
</evidence>
<feature type="compositionally biased region" description="Low complexity" evidence="1">
    <location>
        <begin position="21"/>
        <end position="30"/>
    </location>
</feature>
<organism evidence="3 4">
    <name type="scientific">Arachnia propionica</name>
    <dbReference type="NCBI Taxonomy" id="1750"/>
    <lineage>
        <taxon>Bacteria</taxon>
        <taxon>Bacillati</taxon>
        <taxon>Actinomycetota</taxon>
        <taxon>Actinomycetes</taxon>
        <taxon>Propionibacteriales</taxon>
        <taxon>Propionibacteriaceae</taxon>
        <taxon>Arachnia</taxon>
    </lineage>
</organism>
<evidence type="ECO:0000256" key="1">
    <source>
        <dbReference type="SAM" id="MobiDB-lite"/>
    </source>
</evidence>